<dbReference type="Pfam" id="PF09749">
    <property type="entry name" value="HVSL"/>
    <property type="match status" value="1"/>
</dbReference>
<gene>
    <name evidence="1" type="primary">USB1</name>
    <name evidence="3" type="ORF">IFM46972_05614</name>
</gene>
<dbReference type="Pfam" id="PF12720">
    <property type="entry name" value="DUF3807"/>
    <property type="match status" value="1"/>
</dbReference>
<dbReference type="InterPro" id="IPR024526">
    <property type="entry name" value="DUF3807"/>
</dbReference>
<reference evidence="3 4" key="1">
    <citation type="submission" date="2020-01" db="EMBL/GenBank/DDBJ databases">
        <title>Draft genome sequence of Aspergillus udagawae IFM 46972.</title>
        <authorList>
            <person name="Takahashi H."/>
            <person name="Yaguchi T."/>
        </authorList>
    </citation>
    <scope>NUCLEOTIDE SEQUENCE [LARGE SCALE GENOMIC DNA]</scope>
    <source>
        <strain evidence="3 4">IFM 46972</strain>
    </source>
</reference>
<comment type="similarity">
    <text evidence="1">Belongs to the 2H phosphoesterase superfamily. USB1 family.</text>
</comment>
<comment type="function">
    <text evidence="1">Phosphodiesterase responsible for the U6 snRNA 3' end processing. Acts as an exoribonuclease (RNase) responsible for trimming the poly(U) tract of the last nucleotides in the pre-U6 snRNA molecule, leading to the formation of mature U6 snRNA.</text>
</comment>
<evidence type="ECO:0000313" key="3">
    <source>
        <dbReference type="EMBL" id="GFF38639.1"/>
    </source>
</evidence>
<dbReference type="Gene3D" id="3.90.1140.10">
    <property type="entry name" value="Cyclic phosphodiesterase"/>
    <property type="match status" value="1"/>
</dbReference>
<feature type="compositionally biased region" description="Basic and acidic residues" evidence="2">
    <location>
        <begin position="345"/>
        <end position="356"/>
    </location>
</feature>
<feature type="region of interest" description="Disordered" evidence="2">
    <location>
        <begin position="1"/>
        <end position="43"/>
    </location>
</feature>
<accession>A0A8H3NU46</accession>
<keyword evidence="1" id="KW-0539">Nucleus</keyword>
<feature type="compositionally biased region" description="Basic and acidic residues" evidence="2">
    <location>
        <begin position="368"/>
        <end position="383"/>
    </location>
</feature>
<comment type="caution">
    <text evidence="3">The sequence shown here is derived from an EMBL/GenBank/DDBJ whole genome shotgun (WGS) entry which is preliminary data.</text>
</comment>
<feature type="region of interest" description="Disordered" evidence="2">
    <location>
        <begin position="332"/>
        <end position="386"/>
    </location>
</feature>
<name>A0A8H3NU46_9EURO</name>
<comment type="subcellular location">
    <subcellularLocation>
        <location evidence="1">Nucleus</location>
    </subcellularLocation>
</comment>
<dbReference type="GO" id="GO:0034477">
    <property type="term" value="P:U6 snRNA 3'-end processing"/>
    <property type="evidence" value="ECO:0007669"/>
    <property type="project" value="UniProtKB-UniRule"/>
</dbReference>
<keyword evidence="1" id="KW-0540">Nuclease</keyword>
<dbReference type="EMBL" id="BLKC01000035">
    <property type="protein sequence ID" value="GFF38639.1"/>
    <property type="molecule type" value="Genomic_DNA"/>
</dbReference>
<dbReference type="PANTHER" id="PTHR40642">
    <property type="entry name" value="YALI0F31295P"/>
    <property type="match status" value="1"/>
</dbReference>
<evidence type="ECO:0000256" key="2">
    <source>
        <dbReference type="SAM" id="MobiDB-lite"/>
    </source>
</evidence>
<feature type="active site" description="Proton donor/acceptor" evidence="1">
    <location>
        <position position="132"/>
    </location>
</feature>
<evidence type="ECO:0000313" key="4">
    <source>
        <dbReference type="Proteomes" id="UP000465221"/>
    </source>
</evidence>
<dbReference type="HAMAP" id="MF_03040">
    <property type="entry name" value="USB1"/>
    <property type="match status" value="1"/>
</dbReference>
<dbReference type="InterPro" id="IPR027521">
    <property type="entry name" value="Usb1"/>
</dbReference>
<dbReference type="Proteomes" id="UP000465221">
    <property type="component" value="Unassembled WGS sequence"/>
</dbReference>
<dbReference type="EC" id="3.1.4.-" evidence="1"/>
<evidence type="ECO:0000256" key="1">
    <source>
        <dbReference type="HAMAP-Rule" id="MF_03040"/>
    </source>
</evidence>
<comment type="caution">
    <text evidence="1">Lacks conserved residue(s) required for the propagation of feature annotation.</text>
</comment>
<dbReference type="PANTHER" id="PTHR40642:SF1">
    <property type="entry name" value="YALI0F31295P"/>
    <property type="match status" value="1"/>
</dbReference>
<proteinExistence type="inferred from homology"/>
<organism evidence="3 4">
    <name type="scientific">Aspergillus udagawae</name>
    <dbReference type="NCBI Taxonomy" id="91492"/>
    <lineage>
        <taxon>Eukaryota</taxon>
        <taxon>Fungi</taxon>
        <taxon>Dikarya</taxon>
        <taxon>Ascomycota</taxon>
        <taxon>Pezizomycotina</taxon>
        <taxon>Eurotiomycetes</taxon>
        <taxon>Eurotiomycetidae</taxon>
        <taxon>Eurotiales</taxon>
        <taxon>Aspergillaceae</taxon>
        <taxon>Aspergillus</taxon>
        <taxon>Aspergillus subgen. Fumigati</taxon>
    </lineage>
</organism>
<protein>
    <recommendedName>
        <fullName evidence="1">U6 snRNA phosphodiesterase</fullName>
        <ecNumber evidence="1">3.1.4.-</ecNumber>
    </recommendedName>
</protein>
<sequence>MALVQYSDTESDTEESGEKSPRPAKKPRHNNTSADDRVSSLPPLPTAFRDLYASSTRVSVRDDPSLHGGRKRVIPHVEGNWPTHIYLEWYPSKAELAVLDGILSQVEIKLGGRARQIHSLLRSDLGVQLPLHISLSRPVVLRTEQRQPFMDMFQTALQESTVPAFSVNPYSLDWVSNYERTRWFLVLRVTKPANDNLNRLLGLSNRSLAHFGQPPLGLLVAHPPTMMSSLQIPSVTIEDLQAFQAKHFPSSQQTTSLNYTYSETVDNDVDDDDGLGYYPDGVKRTLTDEQIRIFRHSEIHSLLRQKELREEELAEEASELMPVRQVDGDVAEGQEDMPSGIPDGQQEKIPEAREGTGLEPNEAQDSSTMKRSDEADSRERLDYDDIATVQREAHARGSTFAGRRIISYDD</sequence>
<keyword evidence="1" id="KW-0378">Hydrolase</keyword>
<dbReference type="GO" id="GO:0005634">
    <property type="term" value="C:nucleus"/>
    <property type="evidence" value="ECO:0007669"/>
    <property type="project" value="UniProtKB-SubCell"/>
</dbReference>
<dbReference type="GO" id="GO:1990838">
    <property type="term" value="F:poly(U)-specific exoribonuclease activity, producing 3' uridine cyclic phosphate ends"/>
    <property type="evidence" value="ECO:0007669"/>
    <property type="project" value="UniProtKB-UniRule"/>
</dbReference>
<dbReference type="AlphaFoldDB" id="A0A8H3NU46"/>